<sequence>MRPSDRPFFITDFEELYLPTPDRETLCAFYIRASYAKRSAKHAKTTVLMFHGNAGNIGHRIPIAQRLIGSLGCNVLMLEYRGYGLSTGEPDQEGLMLDAQAGYDYLRSRAETRDHDIIVYGQSLGGAVATQLVAKNQRDRKLVGLILENTFLSIRKLIPSYVFPEESRREKRRWEENLMGNRIMPPAKYLAMFCHQIWPSENVIPIITEVPILFLSAQQDEIVPPAHMRKLYELSQSPTKIWKAFPTGDHNSCVAEEGYFEAIYDFVVDLG</sequence>
<dbReference type="GO" id="GO:0016020">
    <property type="term" value="C:membrane"/>
    <property type="evidence" value="ECO:0007669"/>
    <property type="project" value="TreeGrafter"/>
</dbReference>
<reference evidence="2" key="1">
    <citation type="journal article" date="2021" name="IMA Fungus">
        <title>Genomic characterization of three marine fungi, including Emericellopsis atlantica sp. nov. with signatures of a generalist lifestyle and marine biomass degradation.</title>
        <authorList>
            <person name="Hagestad O.C."/>
            <person name="Hou L."/>
            <person name="Andersen J.H."/>
            <person name="Hansen E.H."/>
            <person name="Altermark B."/>
            <person name="Li C."/>
            <person name="Kuhnert E."/>
            <person name="Cox R.J."/>
            <person name="Crous P.W."/>
            <person name="Spatafora J.W."/>
            <person name="Lail K."/>
            <person name="Amirebrahimi M."/>
            <person name="Lipzen A."/>
            <person name="Pangilinan J."/>
            <person name="Andreopoulos W."/>
            <person name="Hayes R.D."/>
            <person name="Ng V."/>
            <person name="Grigoriev I.V."/>
            <person name="Jackson S.A."/>
            <person name="Sutton T.D.S."/>
            <person name="Dobson A.D.W."/>
            <person name="Rama T."/>
        </authorList>
    </citation>
    <scope>NUCLEOTIDE SEQUENCE</scope>
    <source>
        <strain evidence="2">TRa3180A</strain>
    </source>
</reference>
<protein>
    <submittedName>
        <fullName evidence="2">Alpha/Beta hydrolase protein</fullName>
    </submittedName>
</protein>
<comment type="caution">
    <text evidence="2">The sequence shown here is derived from an EMBL/GenBank/DDBJ whole genome shotgun (WGS) entry which is preliminary data.</text>
</comment>
<proteinExistence type="predicted"/>
<dbReference type="PANTHER" id="PTHR12277:SF81">
    <property type="entry name" value="PROTEIN ABHD13"/>
    <property type="match status" value="1"/>
</dbReference>
<gene>
    <name evidence="2" type="ORF">BJ878DRAFT_490558</name>
</gene>
<dbReference type="InterPro" id="IPR029058">
    <property type="entry name" value="AB_hydrolase_fold"/>
</dbReference>
<dbReference type="SUPFAM" id="SSF53474">
    <property type="entry name" value="alpha/beta-Hydrolases"/>
    <property type="match status" value="1"/>
</dbReference>
<feature type="domain" description="Serine aminopeptidase S33" evidence="1">
    <location>
        <begin position="42"/>
        <end position="158"/>
    </location>
</feature>
<dbReference type="GO" id="GO:0008474">
    <property type="term" value="F:palmitoyl-(protein) hydrolase activity"/>
    <property type="evidence" value="ECO:0007669"/>
    <property type="project" value="TreeGrafter"/>
</dbReference>
<dbReference type="Proteomes" id="UP000887226">
    <property type="component" value="Unassembled WGS sequence"/>
</dbReference>
<dbReference type="AlphaFoldDB" id="A0A9P7Z981"/>
<dbReference type="OrthoDB" id="10249433at2759"/>
<evidence type="ECO:0000313" key="2">
    <source>
        <dbReference type="EMBL" id="KAG9247928.1"/>
    </source>
</evidence>
<dbReference type="PANTHER" id="PTHR12277">
    <property type="entry name" value="ALPHA/BETA HYDROLASE DOMAIN-CONTAINING PROTEIN"/>
    <property type="match status" value="1"/>
</dbReference>
<evidence type="ECO:0000313" key="3">
    <source>
        <dbReference type="Proteomes" id="UP000887226"/>
    </source>
</evidence>
<evidence type="ECO:0000259" key="1">
    <source>
        <dbReference type="Pfam" id="PF12146"/>
    </source>
</evidence>
<dbReference type="Gene3D" id="3.40.50.1820">
    <property type="entry name" value="alpha/beta hydrolase"/>
    <property type="match status" value="1"/>
</dbReference>
<keyword evidence="2" id="KW-0378">Hydrolase</keyword>
<dbReference type="EMBL" id="MU253760">
    <property type="protein sequence ID" value="KAG9247928.1"/>
    <property type="molecule type" value="Genomic_DNA"/>
</dbReference>
<organism evidence="2 3">
    <name type="scientific">Calycina marina</name>
    <dbReference type="NCBI Taxonomy" id="1763456"/>
    <lineage>
        <taxon>Eukaryota</taxon>
        <taxon>Fungi</taxon>
        <taxon>Dikarya</taxon>
        <taxon>Ascomycota</taxon>
        <taxon>Pezizomycotina</taxon>
        <taxon>Leotiomycetes</taxon>
        <taxon>Helotiales</taxon>
        <taxon>Pezizellaceae</taxon>
        <taxon>Calycina</taxon>
    </lineage>
</organism>
<accession>A0A9P7Z981</accession>
<dbReference type="Pfam" id="PF12146">
    <property type="entry name" value="Hydrolase_4"/>
    <property type="match status" value="1"/>
</dbReference>
<keyword evidence="3" id="KW-1185">Reference proteome</keyword>
<name>A0A9P7Z981_9HELO</name>
<dbReference type="InterPro" id="IPR022742">
    <property type="entry name" value="Hydrolase_4"/>
</dbReference>